<dbReference type="EMBL" id="JAGTUF010000001">
    <property type="protein sequence ID" value="MBR9970607.1"/>
    <property type="molecule type" value="Genomic_DNA"/>
</dbReference>
<dbReference type="InterPro" id="IPR038177">
    <property type="entry name" value="IAT_beta_sf"/>
</dbReference>
<feature type="domain" description="Inverse autotransporter beta-domain" evidence="1">
    <location>
        <begin position="26"/>
        <end position="167"/>
    </location>
</feature>
<dbReference type="InterPro" id="IPR011050">
    <property type="entry name" value="Pectin_lyase_fold/virulence"/>
</dbReference>
<reference evidence="2 3" key="1">
    <citation type="submission" date="2021-04" db="EMBL/GenBank/DDBJ databases">
        <title>Magnetospirillum sulfuroxidans sp. nov., a facultative chemolithoautotrophic sulfur-oxidizing alphaproteobacterium isolated from freshwater sediment and proposals for Paramagetospirillum gen. nov., and Magnetospirillaceae fam. nov.</title>
        <authorList>
            <person name="Koziaeva V."/>
            <person name="Geelhoed J.S."/>
            <person name="Sorokin D.Y."/>
            <person name="Grouzdev D.S."/>
        </authorList>
    </citation>
    <scope>NUCLEOTIDE SEQUENCE [LARGE SCALE GENOMIC DNA]</scope>
    <source>
        <strain evidence="2 3">J10</strain>
    </source>
</reference>
<dbReference type="Pfam" id="PF11924">
    <property type="entry name" value="IAT_beta"/>
    <property type="match status" value="1"/>
</dbReference>
<dbReference type="Proteomes" id="UP000680714">
    <property type="component" value="Unassembled WGS sequence"/>
</dbReference>
<accession>A0ABS5I847</accession>
<dbReference type="RefSeq" id="WP_211546091.1">
    <property type="nucleotide sequence ID" value="NZ_JAGTUF010000001.1"/>
</dbReference>
<sequence>MAANAHAWAGENEAKWGGHIDLEGKAGTDRHLGEADLFLPVVQDDDTLLFASIRTRLDDEGGREGNFGLGLRHMLDDGWNLGGYGYFDRRRSGQGNYFSQVTIGAELLGRDWDVRANAYIPVGTTHHQVESLNTAELSGTSVIFRGGEEHSLGGFDGEIGWRLPLFDAESGTNLRLYGGGYRFSADADTVPDVSGPRGRLDLSFDEVPYLWDGSRLSLGAEVQHDDPRGTQGFLTARLRIPLQADTPLSRLTQQERRMTDPIVRDIDIVSQAGTFGPAETASQLADGQPFTVVNSASTTTAAALNTALATAGANSTVLLSGSFSTNAQINLQIGQTVKSGSISVRSASGRVANVATQAAITTQAGAAIFSITMADGSTVSGLTVSNTAAGAGAVYAIRAQSQSDVTITGNTLIVSGANQGAIAVDIVTTTGAVVNNNTIQSSATTVGAVGIEAAGATGLSVSNNSISAAGVVSYAFNADGATALNAASSTGNILVSGTCHGGPFASGSVSFTNGTVCQ</sequence>
<evidence type="ECO:0000313" key="2">
    <source>
        <dbReference type="EMBL" id="MBR9970607.1"/>
    </source>
</evidence>
<keyword evidence="3" id="KW-1185">Reference proteome</keyword>
<organism evidence="2 3">
    <name type="scientific">Magnetospirillum sulfuroxidans</name>
    <dbReference type="NCBI Taxonomy" id="611300"/>
    <lineage>
        <taxon>Bacteria</taxon>
        <taxon>Pseudomonadati</taxon>
        <taxon>Pseudomonadota</taxon>
        <taxon>Alphaproteobacteria</taxon>
        <taxon>Rhodospirillales</taxon>
        <taxon>Rhodospirillaceae</taxon>
        <taxon>Magnetospirillum</taxon>
    </lineage>
</organism>
<dbReference type="SUPFAM" id="SSF51126">
    <property type="entry name" value="Pectin lyase-like"/>
    <property type="match status" value="1"/>
</dbReference>
<protein>
    <submittedName>
        <fullName evidence="2">Inverse autotransporter beta domain-containing protein</fullName>
    </submittedName>
</protein>
<name>A0ABS5I847_9PROT</name>
<proteinExistence type="predicted"/>
<evidence type="ECO:0000259" key="1">
    <source>
        <dbReference type="Pfam" id="PF11924"/>
    </source>
</evidence>
<dbReference type="Gene3D" id="2.40.160.160">
    <property type="entry name" value="Inverse autotransporter, beta-domain"/>
    <property type="match status" value="1"/>
</dbReference>
<comment type="caution">
    <text evidence="2">The sequence shown here is derived from an EMBL/GenBank/DDBJ whole genome shotgun (WGS) entry which is preliminary data.</text>
</comment>
<dbReference type="InterPro" id="IPR024519">
    <property type="entry name" value="IAT_beta"/>
</dbReference>
<gene>
    <name evidence="2" type="ORF">KEC16_02635</name>
</gene>
<evidence type="ECO:0000313" key="3">
    <source>
        <dbReference type="Proteomes" id="UP000680714"/>
    </source>
</evidence>